<dbReference type="OrthoDB" id="256574at2"/>
<proteinExistence type="predicted"/>
<dbReference type="GO" id="GO:0008671">
    <property type="term" value="F:2-dehydro-3-deoxygalactonokinase activity"/>
    <property type="evidence" value="ECO:0007669"/>
    <property type="project" value="InterPro"/>
</dbReference>
<evidence type="ECO:0000313" key="2">
    <source>
        <dbReference type="Proteomes" id="UP000194457"/>
    </source>
</evidence>
<dbReference type="Proteomes" id="UP000194457">
    <property type="component" value="Chromosome"/>
</dbReference>
<dbReference type="InterPro" id="IPR042257">
    <property type="entry name" value="DGOK_C"/>
</dbReference>
<dbReference type="EMBL" id="CP021358">
    <property type="protein sequence ID" value="ART63366.1"/>
    <property type="molecule type" value="Genomic_DNA"/>
</dbReference>
<dbReference type="CDD" id="cd24012">
    <property type="entry name" value="ASKHA_NBD_KDGal-kinase"/>
    <property type="match status" value="1"/>
</dbReference>
<dbReference type="Gene3D" id="3.30.420.310">
    <property type="entry name" value="2-keto-3-deoxy-galactonokinase, C-terminal domain"/>
    <property type="match status" value="1"/>
</dbReference>
<dbReference type="SUPFAM" id="SSF53067">
    <property type="entry name" value="Actin-like ATPase domain"/>
    <property type="match status" value="1"/>
</dbReference>
<protein>
    <submittedName>
        <fullName evidence="1">2-keto-3-deoxy-galactonokinase</fullName>
    </submittedName>
</protein>
<keyword evidence="2" id="KW-1185">Reference proteome</keyword>
<dbReference type="Gene3D" id="3.30.420.300">
    <property type="entry name" value="2-keto-3-deoxy-galactonokinase, substrate binding domain"/>
    <property type="match status" value="1"/>
</dbReference>
<accession>A0A240UQF9</accession>
<name>A0A240UQF9_9GAMM</name>
<dbReference type="RefSeq" id="WP_086900550.1">
    <property type="nucleotide sequence ID" value="NZ_CP021358.1"/>
</dbReference>
<dbReference type="GO" id="GO:0034194">
    <property type="term" value="P:D-galactonate catabolic process"/>
    <property type="evidence" value="ECO:0007669"/>
    <property type="project" value="InterPro"/>
</dbReference>
<dbReference type="Pfam" id="PF05035">
    <property type="entry name" value="DGOK"/>
    <property type="match status" value="1"/>
</dbReference>
<dbReference type="InterPro" id="IPR042258">
    <property type="entry name" value="DGOK_N"/>
</dbReference>
<sequence length="323" mass="34669">MTDTSARLIALDWGTSTLRAWLLDGEGQILDHRHEPWGILHTPEGDFARAYQAVVGSWREAHPELPALACGMIGSRGGWQEVPYVAAPADANAIATGLVKIDTGIDRLSLVPGVMQHSDAVTGALPNVMRGEETQLIGVMVRYPELSKDSLLVMPGTHSKWARIEDERLVGFTTHMTGELYAVLREHSILGRPARECQEETSETASLNAFDEGVKNALDAGSAGLSGQLFSVRSRVLAGELSPESSLAYLSGLLIGEEVRSATAALGDTSRLRLALIGDDALCRRYARALAHFECPDVEIIHDASISGLMTIARHAGLTAAAR</sequence>
<organism evidence="1 2">
    <name type="scientific">Kushneria marisflavi</name>
    <dbReference type="NCBI Taxonomy" id="157779"/>
    <lineage>
        <taxon>Bacteria</taxon>
        <taxon>Pseudomonadati</taxon>
        <taxon>Pseudomonadota</taxon>
        <taxon>Gammaproteobacteria</taxon>
        <taxon>Oceanospirillales</taxon>
        <taxon>Halomonadaceae</taxon>
        <taxon>Kushneria</taxon>
    </lineage>
</organism>
<reference evidence="1 2" key="1">
    <citation type="submission" date="2017-05" db="EMBL/GenBank/DDBJ databases">
        <authorList>
            <person name="Song R."/>
            <person name="Chenine A.L."/>
            <person name="Ruprecht R.M."/>
        </authorList>
    </citation>
    <scope>NUCLEOTIDE SEQUENCE [LARGE SCALE GENOMIC DNA]</scope>
    <source>
        <strain evidence="1">SW32</strain>
    </source>
</reference>
<dbReference type="KEGG" id="kma:B9H00_10095"/>
<dbReference type="InterPro" id="IPR007729">
    <property type="entry name" value="DGOK"/>
</dbReference>
<dbReference type="AlphaFoldDB" id="A0A240UQF9"/>
<keyword evidence="1" id="KW-0808">Transferase</keyword>
<evidence type="ECO:0000313" key="1">
    <source>
        <dbReference type="EMBL" id="ART63366.1"/>
    </source>
</evidence>
<dbReference type="InterPro" id="IPR043129">
    <property type="entry name" value="ATPase_NBD"/>
</dbReference>
<keyword evidence="1" id="KW-0418">Kinase</keyword>
<gene>
    <name evidence="1" type="ORF">B9H00_10095</name>
</gene>